<dbReference type="Proteomes" id="UP000054485">
    <property type="component" value="Unassembled WGS sequence"/>
</dbReference>
<dbReference type="OrthoDB" id="2676251at2759"/>
<sequence>MVSPPSSGKRVPVTADLKTEPMVKTQKGFFSTLFQSCSPKWASKSATGRLGAPEVPSHTPSESLTPAHDLSRVQSAPQPIQNKVGVVPDVPRFKSIKDNLHELGLTTPVVITQPQVAGSEPVLSQLDMTATPRTESFLQHALSHNTGHASPKSRHESSRRNASMASDHAINIELPVLNITSAPIQSAPSPSSSQASRVDPVEKITIPVSTAHDKTPPPVQGGSNISNREPPVPSSPSTASRSTTQSNRSRTTSSGRPRTAPGRSSELSRRTSTASAHPQRHVPEEPASMFSVDEGFFGRPKIPPPLKVIPKKGKKHQRTQTLASPSSTMTHEQPLTRALSTRSHITRQAPAWLANEPVGLFPIPNDLPSAKSVALAKRPSVLSRSRSSPPPPLPLDSGLEFPPSPLRIEAPNERSLSRIDTQTTVTSQQTQFSPTSTTDSPPARWAWTPPSSWSGPSSAVSSESGDGSHGSKKVTFSSMARLRRPKSSSRSVASIPQPPYSHPNTSSPNLSPSATTKLGKGRVPPIAQEKSDRTGVMVKMQGHDGDWEEAALQDVIPCLREMKSS</sequence>
<feature type="compositionally biased region" description="Low complexity" evidence="1">
    <location>
        <begin position="378"/>
        <end position="387"/>
    </location>
</feature>
<evidence type="ECO:0000313" key="2">
    <source>
        <dbReference type="EMBL" id="KIK38947.1"/>
    </source>
</evidence>
<feature type="region of interest" description="Disordered" evidence="1">
    <location>
        <begin position="378"/>
        <end position="534"/>
    </location>
</feature>
<feature type="compositionally biased region" description="Low complexity" evidence="1">
    <location>
        <begin position="235"/>
        <end position="259"/>
    </location>
</feature>
<dbReference type="AlphaFoldDB" id="A0A0D0AX53"/>
<reference evidence="3" key="2">
    <citation type="submission" date="2015-01" db="EMBL/GenBank/DDBJ databases">
        <title>Evolutionary Origins and Diversification of the Mycorrhizal Mutualists.</title>
        <authorList>
            <consortium name="DOE Joint Genome Institute"/>
            <consortium name="Mycorrhizal Genomics Consortium"/>
            <person name="Kohler A."/>
            <person name="Kuo A."/>
            <person name="Nagy L.G."/>
            <person name="Floudas D."/>
            <person name="Copeland A."/>
            <person name="Barry K.W."/>
            <person name="Cichocki N."/>
            <person name="Veneault-Fourrey C."/>
            <person name="LaButti K."/>
            <person name="Lindquist E.A."/>
            <person name="Lipzen A."/>
            <person name="Lundell T."/>
            <person name="Morin E."/>
            <person name="Murat C."/>
            <person name="Riley R."/>
            <person name="Ohm R."/>
            <person name="Sun H."/>
            <person name="Tunlid A."/>
            <person name="Henrissat B."/>
            <person name="Grigoriev I.V."/>
            <person name="Hibbett D.S."/>
            <person name="Martin F."/>
        </authorList>
    </citation>
    <scope>NUCLEOTIDE SEQUENCE [LARGE SCALE GENOMIC DNA]</scope>
    <source>
        <strain evidence="3">UH-Slu-Lm8-n1</strain>
    </source>
</reference>
<dbReference type="EMBL" id="KN835366">
    <property type="protein sequence ID" value="KIK38947.1"/>
    <property type="molecule type" value="Genomic_DNA"/>
</dbReference>
<evidence type="ECO:0000313" key="3">
    <source>
        <dbReference type="Proteomes" id="UP000054485"/>
    </source>
</evidence>
<feature type="compositionally biased region" description="Polar residues" evidence="1">
    <location>
        <begin position="502"/>
        <end position="516"/>
    </location>
</feature>
<dbReference type="InParanoid" id="A0A0D0AX53"/>
<protein>
    <submittedName>
        <fullName evidence="2">Uncharacterized protein</fullName>
    </submittedName>
</protein>
<feature type="compositionally biased region" description="Low complexity" evidence="1">
    <location>
        <begin position="449"/>
        <end position="465"/>
    </location>
</feature>
<keyword evidence="3" id="KW-1185">Reference proteome</keyword>
<gene>
    <name evidence="2" type="ORF">CY34DRAFT_14715</name>
</gene>
<accession>A0A0D0AX53</accession>
<feature type="region of interest" description="Disordered" evidence="1">
    <location>
        <begin position="206"/>
        <end position="287"/>
    </location>
</feature>
<proteinExistence type="predicted"/>
<feature type="region of interest" description="Disordered" evidence="1">
    <location>
        <begin position="43"/>
        <end position="80"/>
    </location>
</feature>
<reference evidence="2 3" key="1">
    <citation type="submission" date="2014-04" db="EMBL/GenBank/DDBJ databases">
        <authorList>
            <consortium name="DOE Joint Genome Institute"/>
            <person name="Kuo A."/>
            <person name="Ruytinx J."/>
            <person name="Rineau F."/>
            <person name="Colpaert J."/>
            <person name="Kohler A."/>
            <person name="Nagy L.G."/>
            <person name="Floudas D."/>
            <person name="Copeland A."/>
            <person name="Barry K.W."/>
            <person name="Cichocki N."/>
            <person name="Veneault-Fourrey C."/>
            <person name="LaButti K."/>
            <person name="Lindquist E.A."/>
            <person name="Lipzen A."/>
            <person name="Lundell T."/>
            <person name="Morin E."/>
            <person name="Murat C."/>
            <person name="Sun H."/>
            <person name="Tunlid A."/>
            <person name="Henrissat B."/>
            <person name="Grigoriev I.V."/>
            <person name="Hibbett D.S."/>
            <person name="Martin F."/>
            <person name="Nordberg H.P."/>
            <person name="Cantor M.N."/>
            <person name="Hua S.X."/>
        </authorList>
    </citation>
    <scope>NUCLEOTIDE SEQUENCE [LARGE SCALE GENOMIC DNA]</scope>
    <source>
        <strain evidence="2 3">UH-Slu-Lm8-n1</strain>
    </source>
</reference>
<feature type="compositionally biased region" description="Low complexity" evidence="1">
    <location>
        <begin position="421"/>
        <end position="442"/>
    </location>
</feature>
<feature type="compositionally biased region" description="Basic residues" evidence="1">
    <location>
        <begin position="309"/>
        <end position="318"/>
    </location>
</feature>
<feature type="region of interest" description="Disordered" evidence="1">
    <location>
        <begin position="143"/>
        <end position="163"/>
    </location>
</feature>
<feature type="region of interest" description="Disordered" evidence="1">
    <location>
        <begin position="303"/>
        <end position="333"/>
    </location>
</feature>
<organism evidence="2 3">
    <name type="scientific">Suillus luteus UH-Slu-Lm8-n1</name>
    <dbReference type="NCBI Taxonomy" id="930992"/>
    <lineage>
        <taxon>Eukaryota</taxon>
        <taxon>Fungi</taxon>
        <taxon>Dikarya</taxon>
        <taxon>Basidiomycota</taxon>
        <taxon>Agaricomycotina</taxon>
        <taxon>Agaricomycetes</taxon>
        <taxon>Agaricomycetidae</taxon>
        <taxon>Boletales</taxon>
        <taxon>Suillineae</taxon>
        <taxon>Suillaceae</taxon>
        <taxon>Suillus</taxon>
    </lineage>
</organism>
<evidence type="ECO:0000256" key="1">
    <source>
        <dbReference type="SAM" id="MobiDB-lite"/>
    </source>
</evidence>
<dbReference type="HOGENOM" id="CLU_482475_0_0_1"/>
<feature type="compositionally biased region" description="Polar residues" evidence="1">
    <location>
        <begin position="319"/>
        <end position="333"/>
    </location>
</feature>
<name>A0A0D0AX53_9AGAM</name>